<evidence type="ECO:0000313" key="2">
    <source>
        <dbReference type="EMBL" id="SEB35663.1"/>
    </source>
</evidence>
<dbReference type="GO" id="GO:0008757">
    <property type="term" value="F:S-adenosylmethionine-dependent methyltransferase activity"/>
    <property type="evidence" value="ECO:0007669"/>
    <property type="project" value="InterPro"/>
</dbReference>
<gene>
    <name evidence="2" type="ORF">SAMN05216452_0293</name>
</gene>
<dbReference type="PANTHER" id="PTHR42912">
    <property type="entry name" value="METHYLTRANSFERASE"/>
    <property type="match status" value="1"/>
</dbReference>
<name>A0A1H4INX2_9HYPH</name>
<dbReference type="CDD" id="cd02440">
    <property type="entry name" value="AdoMet_MTases"/>
    <property type="match status" value="1"/>
</dbReference>
<dbReference type="InterPro" id="IPR050508">
    <property type="entry name" value="Methyltransf_Superfamily"/>
</dbReference>
<feature type="domain" description="Methyltransferase type 11" evidence="1">
    <location>
        <begin position="68"/>
        <end position="160"/>
    </location>
</feature>
<keyword evidence="2" id="KW-0489">Methyltransferase</keyword>
<keyword evidence="2" id="KW-0830">Ubiquinone</keyword>
<dbReference type="EMBL" id="FNSL01000001">
    <property type="protein sequence ID" value="SEB35663.1"/>
    <property type="molecule type" value="Genomic_DNA"/>
</dbReference>
<reference evidence="3" key="1">
    <citation type="submission" date="2016-10" db="EMBL/GenBank/DDBJ databases">
        <authorList>
            <person name="Varghese N."/>
            <person name="Submissions S."/>
        </authorList>
    </citation>
    <scope>NUCLEOTIDE SEQUENCE [LARGE SCALE GENOMIC DNA]</scope>
    <source>
        <strain evidence="3">ES.061</strain>
    </source>
</reference>
<dbReference type="Proteomes" id="UP000199064">
    <property type="component" value="Unassembled WGS sequence"/>
</dbReference>
<dbReference type="InterPro" id="IPR013216">
    <property type="entry name" value="Methyltransf_11"/>
</dbReference>
<proteinExistence type="predicted"/>
<protein>
    <submittedName>
        <fullName evidence="2">Ubiquinone/menaquinone biosynthesis C-methylase UbiE</fullName>
    </submittedName>
</protein>
<accession>A0A1H4INX2</accession>
<sequence length="241" mass="26685">MHRQVNSPSENQAVGEVFDAYEGNYADTVNRSVSFTGLDVDFFTRVKARYIRQIVDAELAEAEGLDLLDIGCGVGNYHGLLAEHFQSITGVDISRASVEKAGERHPDVTYRHYEGEVLPFSDGSFDVAYTICVMHHVPPGNWARFVCEAHRVLRPGGVFLVFEHNPWNPLTRRAVNQCPFDADAVLLSRPKTVSLLSEAGFCDVTARSILTLPPLNDILFAADGLLGRLPFGGQYYVQGRK</sequence>
<dbReference type="AlphaFoldDB" id="A0A1H4INX2"/>
<dbReference type="Pfam" id="PF08241">
    <property type="entry name" value="Methyltransf_11"/>
    <property type="match status" value="1"/>
</dbReference>
<dbReference type="SUPFAM" id="SSF53335">
    <property type="entry name" value="S-adenosyl-L-methionine-dependent methyltransferases"/>
    <property type="match status" value="1"/>
</dbReference>
<evidence type="ECO:0000259" key="1">
    <source>
        <dbReference type="Pfam" id="PF08241"/>
    </source>
</evidence>
<dbReference type="InterPro" id="IPR029063">
    <property type="entry name" value="SAM-dependent_MTases_sf"/>
</dbReference>
<evidence type="ECO:0000313" key="3">
    <source>
        <dbReference type="Proteomes" id="UP000199064"/>
    </source>
</evidence>
<organism evidence="2 3">
    <name type="scientific">Nitratireductor aquibiodomus</name>
    <dbReference type="NCBI Taxonomy" id="204799"/>
    <lineage>
        <taxon>Bacteria</taxon>
        <taxon>Pseudomonadati</taxon>
        <taxon>Pseudomonadota</taxon>
        <taxon>Alphaproteobacteria</taxon>
        <taxon>Hyphomicrobiales</taxon>
        <taxon>Phyllobacteriaceae</taxon>
        <taxon>Nitratireductor</taxon>
    </lineage>
</organism>
<dbReference type="Gene3D" id="3.40.50.150">
    <property type="entry name" value="Vaccinia Virus protein VP39"/>
    <property type="match status" value="1"/>
</dbReference>
<dbReference type="GO" id="GO:0032259">
    <property type="term" value="P:methylation"/>
    <property type="evidence" value="ECO:0007669"/>
    <property type="project" value="UniProtKB-KW"/>
</dbReference>
<keyword evidence="2" id="KW-0808">Transferase</keyword>
<keyword evidence="3" id="KW-1185">Reference proteome</keyword>